<keyword evidence="1" id="KW-0472">Membrane</keyword>
<feature type="transmembrane region" description="Helical" evidence="1">
    <location>
        <begin position="52"/>
        <end position="75"/>
    </location>
</feature>
<protein>
    <submittedName>
        <fullName evidence="2">Uncharacterized protein</fullName>
    </submittedName>
</protein>
<gene>
    <name evidence="2" type="ORF">Pmani_021259</name>
</gene>
<evidence type="ECO:0000313" key="2">
    <source>
        <dbReference type="EMBL" id="KAK4306951.1"/>
    </source>
</evidence>
<dbReference type="EMBL" id="JAWZYT010002065">
    <property type="protein sequence ID" value="KAK4306951.1"/>
    <property type="molecule type" value="Genomic_DNA"/>
</dbReference>
<dbReference type="AlphaFoldDB" id="A0AAE1U3E6"/>
<sequence length="135" mass="15163">MDSSVRDTYMEERNVSRHSTPKENVMVYVCVSTSGVAQASELPSTMELYPSLAIIMGVVGGILVVFVVIVVVMVVRRPRRENLQARLHQDDSSMHILKKDDSHSGRLDVDEKDPDVIPDTRVVCRDLVEAIRSLR</sequence>
<dbReference type="Proteomes" id="UP001292094">
    <property type="component" value="Unassembled WGS sequence"/>
</dbReference>
<keyword evidence="1" id="KW-1133">Transmembrane helix</keyword>
<organism evidence="2 3">
    <name type="scientific">Petrolisthes manimaculis</name>
    <dbReference type="NCBI Taxonomy" id="1843537"/>
    <lineage>
        <taxon>Eukaryota</taxon>
        <taxon>Metazoa</taxon>
        <taxon>Ecdysozoa</taxon>
        <taxon>Arthropoda</taxon>
        <taxon>Crustacea</taxon>
        <taxon>Multicrustacea</taxon>
        <taxon>Malacostraca</taxon>
        <taxon>Eumalacostraca</taxon>
        <taxon>Eucarida</taxon>
        <taxon>Decapoda</taxon>
        <taxon>Pleocyemata</taxon>
        <taxon>Anomura</taxon>
        <taxon>Galatheoidea</taxon>
        <taxon>Porcellanidae</taxon>
        <taxon>Petrolisthes</taxon>
    </lineage>
</organism>
<keyword evidence="3" id="KW-1185">Reference proteome</keyword>
<name>A0AAE1U3E6_9EUCA</name>
<comment type="caution">
    <text evidence="2">The sequence shown here is derived from an EMBL/GenBank/DDBJ whole genome shotgun (WGS) entry which is preliminary data.</text>
</comment>
<evidence type="ECO:0000256" key="1">
    <source>
        <dbReference type="SAM" id="Phobius"/>
    </source>
</evidence>
<reference evidence="2" key="1">
    <citation type="submission" date="2023-11" db="EMBL/GenBank/DDBJ databases">
        <title>Genome assemblies of two species of porcelain crab, Petrolisthes cinctipes and Petrolisthes manimaculis (Anomura: Porcellanidae).</title>
        <authorList>
            <person name="Angst P."/>
        </authorList>
    </citation>
    <scope>NUCLEOTIDE SEQUENCE</scope>
    <source>
        <strain evidence="2">PB745_02</strain>
        <tissue evidence="2">Gill</tissue>
    </source>
</reference>
<proteinExistence type="predicted"/>
<evidence type="ECO:0000313" key="3">
    <source>
        <dbReference type="Proteomes" id="UP001292094"/>
    </source>
</evidence>
<keyword evidence="1" id="KW-0812">Transmembrane</keyword>
<accession>A0AAE1U3E6</accession>